<name>A0A2T3XSH7_9BURK</name>
<dbReference type="InterPro" id="IPR036108">
    <property type="entry name" value="4pyrrol_syn_uPrphyn_synt_sf"/>
</dbReference>
<feature type="compositionally biased region" description="Pro residues" evidence="2">
    <location>
        <begin position="330"/>
        <end position="346"/>
    </location>
</feature>
<dbReference type="PANTHER" id="PTHR38043:SF1">
    <property type="entry name" value="PROTEIN HEMX"/>
    <property type="match status" value="1"/>
</dbReference>
<dbReference type="Pfam" id="PF02602">
    <property type="entry name" value="HEM4"/>
    <property type="match status" value="2"/>
</dbReference>
<evidence type="ECO:0000259" key="4">
    <source>
        <dbReference type="Pfam" id="PF02602"/>
    </source>
</evidence>
<keyword evidence="3" id="KW-1133">Transmembrane helix</keyword>
<keyword evidence="1" id="KW-0175">Coiled coil</keyword>
<dbReference type="GO" id="GO:0004852">
    <property type="term" value="F:uroporphyrinogen-III synthase activity"/>
    <property type="evidence" value="ECO:0007669"/>
    <property type="project" value="InterPro"/>
</dbReference>
<feature type="transmembrane region" description="Helical" evidence="3">
    <location>
        <begin position="359"/>
        <end position="379"/>
    </location>
</feature>
<feature type="region of interest" description="Disordered" evidence="2">
    <location>
        <begin position="302"/>
        <end position="349"/>
    </location>
</feature>
<comment type="caution">
    <text evidence="5">The sequence shown here is derived from an EMBL/GenBank/DDBJ whole genome shotgun (WGS) entry which is preliminary data.</text>
</comment>
<dbReference type="AlphaFoldDB" id="A0A2T3XSH7"/>
<dbReference type="CDD" id="cd06578">
    <property type="entry name" value="HemD"/>
    <property type="match status" value="1"/>
</dbReference>
<dbReference type="GO" id="GO:0033014">
    <property type="term" value="P:tetrapyrrole biosynthetic process"/>
    <property type="evidence" value="ECO:0007669"/>
    <property type="project" value="InterPro"/>
</dbReference>
<dbReference type="Pfam" id="PF04375">
    <property type="entry name" value="HemX"/>
    <property type="match status" value="1"/>
</dbReference>
<feature type="domain" description="Tetrapyrrole biosynthesis uroporphyrinogen III synthase" evidence="4">
    <location>
        <begin position="151"/>
        <end position="289"/>
    </location>
</feature>
<accession>A0A2T3XSH7</accession>
<evidence type="ECO:0000313" key="5">
    <source>
        <dbReference type="EMBL" id="PTB19479.1"/>
    </source>
</evidence>
<sequence length="688" mass="72295">MFTAVLTRPAGQSAGLAARLARDGMAVLEFPLIGISAVEDDAPLRAALAALETYGLVVFVSPNAIDHALARLDRAWPRGIPVGAVGPGSIAALARHGIATPVYEVLCPKGADRGEAGSSGGEQDFGALPGNEAATSAEHANGSAGTDEGTRFDSEALWAALVARFGVKGFAGRRVLIVRGDGGREWLADRLREAGAEVDYVAAYRRVVPQPSSEAWSRIRALLAGTPHAWLLTSSEGVRNLAVLARAHLTKTERAALASAPFVVPHPRIAETARELGFDRITPSGPGDERIATALRGLSASSRASLDQPAHASSSAHSRMTDSNHDSPSTVPPPPSAVPPLPPNVPFPYDEPRRRGGGVLLWLVVVLVAIATGIGAYALNRKMDRLDARMAARQQALDTQAAELRLKMDEALASVHQMSGQFSQLEGKLADAQTAQQALQKQYDDLARNRDDWTFAEVEQMLSAASEQLQLTGNTQLALAALQSADARLAALASPQALVVRRAIAQDIDKLKSVPSVDLAGLAIKLDDAIARIDSLPLAGEAPVVHAAPNTAAPATASSAAAGEPRWKAWWRTISAAVGAELRSVVAVRRIDNADAMLASPDQGRFVRDNLKLRLLSARIALLSRDQTTLKSDLQAADAALTRYFDGSAKSTGTVRELLKQVGDGAASVQAPDINASLQAVHNAKAGG</sequence>
<feature type="region of interest" description="Disordered" evidence="2">
    <location>
        <begin position="113"/>
        <end position="148"/>
    </location>
</feature>
<evidence type="ECO:0000313" key="6">
    <source>
        <dbReference type="Proteomes" id="UP000240638"/>
    </source>
</evidence>
<dbReference type="InterPro" id="IPR003754">
    <property type="entry name" value="4pyrrol_synth_uPrphyn_synth"/>
</dbReference>
<keyword evidence="3" id="KW-0812">Transmembrane</keyword>
<evidence type="ECO:0000256" key="2">
    <source>
        <dbReference type="SAM" id="MobiDB-lite"/>
    </source>
</evidence>
<dbReference type="EMBL" id="PYUC01000008">
    <property type="protein sequence ID" value="PTB19479.1"/>
    <property type="molecule type" value="Genomic_DNA"/>
</dbReference>
<reference evidence="5 6" key="1">
    <citation type="submission" date="2018-03" db="EMBL/GenBank/DDBJ databases">
        <title>Whole genome analyses suggest that Burkholderia sensu lato contains two further novel genera in the rhizoxinica-symbiotica group Mycetohabitans gen. nov., and Trinickia gen. nov.: implications for the evolution of diazotrophy and nodulation in the Burkholderiaceae.</title>
        <authorList>
            <person name="Estrada De Los Santos P."/>
            <person name="Palmer M."/>
            <person name="Chavez-Ramirez B."/>
            <person name="Steenkamp E.T."/>
            <person name="Hirsch A.M."/>
            <person name="Manyaka P."/>
            <person name="Maluk M."/>
            <person name="Lafos M."/>
            <person name="Crook M."/>
            <person name="Gross E."/>
            <person name="Simon M.F."/>
            <person name="Bueno Dos Reis Junior F."/>
            <person name="Poole P.S."/>
            <person name="Venter S.N."/>
            <person name="James E.K."/>
        </authorList>
    </citation>
    <scope>NUCLEOTIDE SEQUENCE [LARGE SCALE GENOMIC DNA]</scope>
    <source>
        <strain evidence="5 6">JPY-366</strain>
    </source>
</reference>
<gene>
    <name evidence="5" type="ORF">C9I57_17475</name>
</gene>
<feature type="domain" description="Tetrapyrrole biosynthesis uroporphyrinogen III synthase" evidence="4">
    <location>
        <begin position="16"/>
        <end position="99"/>
    </location>
</feature>
<dbReference type="Proteomes" id="UP000240638">
    <property type="component" value="Unassembled WGS sequence"/>
</dbReference>
<dbReference type="RefSeq" id="WP_107151893.1">
    <property type="nucleotide sequence ID" value="NZ_PYUC01000008.1"/>
</dbReference>
<dbReference type="NCBIfam" id="NF005411">
    <property type="entry name" value="PRK06975.1"/>
    <property type="match status" value="1"/>
</dbReference>
<organism evidence="5 6">
    <name type="scientific">Trinickia symbiotica</name>
    <dbReference type="NCBI Taxonomy" id="863227"/>
    <lineage>
        <taxon>Bacteria</taxon>
        <taxon>Pseudomonadati</taxon>
        <taxon>Pseudomonadota</taxon>
        <taxon>Betaproteobacteria</taxon>
        <taxon>Burkholderiales</taxon>
        <taxon>Burkholderiaceae</taxon>
        <taxon>Trinickia</taxon>
    </lineage>
</organism>
<protein>
    <submittedName>
        <fullName evidence="5">Fused uroporphyrinogen-III synthase HemD/membrane protein HemX</fullName>
    </submittedName>
</protein>
<proteinExistence type="predicted"/>
<dbReference type="InterPro" id="IPR007470">
    <property type="entry name" value="HemX"/>
</dbReference>
<dbReference type="PANTHER" id="PTHR38043">
    <property type="entry name" value="PROTEIN HEMX"/>
    <property type="match status" value="1"/>
</dbReference>
<evidence type="ECO:0000256" key="3">
    <source>
        <dbReference type="SAM" id="Phobius"/>
    </source>
</evidence>
<dbReference type="SUPFAM" id="SSF69618">
    <property type="entry name" value="HemD-like"/>
    <property type="match status" value="2"/>
</dbReference>
<evidence type="ECO:0000256" key="1">
    <source>
        <dbReference type="SAM" id="Coils"/>
    </source>
</evidence>
<feature type="coiled-coil region" evidence="1">
    <location>
        <begin position="422"/>
        <end position="449"/>
    </location>
</feature>
<keyword evidence="3" id="KW-0472">Membrane</keyword>
<dbReference type="Gene3D" id="3.40.50.10090">
    <property type="match status" value="2"/>
</dbReference>